<dbReference type="EMBL" id="LFIW01002318">
    <property type="protein sequence ID" value="KZL74859.1"/>
    <property type="molecule type" value="Genomic_DNA"/>
</dbReference>
<gene>
    <name evidence="2" type="ORF">CI238_07492</name>
</gene>
<accession>A0A166VRA7</accession>
<proteinExistence type="predicted"/>
<dbReference type="InterPro" id="IPR000742">
    <property type="entry name" value="EGF"/>
</dbReference>
<organism evidence="2 3">
    <name type="scientific">Colletotrichum incanum</name>
    <name type="common">Soybean anthracnose fungus</name>
    <dbReference type="NCBI Taxonomy" id="1573173"/>
    <lineage>
        <taxon>Eukaryota</taxon>
        <taxon>Fungi</taxon>
        <taxon>Dikarya</taxon>
        <taxon>Ascomycota</taxon>
        <taxon>Pezizomycotina</taxon>
        <taxon>Sordariomycetes</taxon>
        <taxon>Hypocreomycetidae</taxon>
        <taxon>Glomerellales</taxon>
        <taxon>Glomerellaceae</taxon>
        <taxon>Colletotrichum</taxon>
        <taxon>Colletotrichum spaethianum species complex</taxon>
    </lineage>
</organism>
<sequence>MVIGAVASLASASTIPVDLKSEDSVSSVPPAHRLSYREAQEGQGDENTWFKDRFCASGYASCGRVNTDGGPGNRCALECQNFAGGVAFGYCQCSRGWFPDECITLGKYSGRHKC</sequence>
<dbReference type="PROSITE" id="PS01186">
    <property type="entry name" value="EGF_2"/>
    <property type="match status" value="1"/>
</dbReference>
<protein>
    <submittedName>
        <fullName evidence="2">Ec56 protein</fullName>
    </submittedName>
</protein>
<evidence type="ECO:0000313" key="2">
    <source>
        <dbReference type="EMBL" id="KZL74859.1"/>
    </source>
</evidence>
<comment type="caution">
    <text evidence="2">The sequence shown here is derived from an EMBL/GenBank/DDBJ whole genome shotgun (WGS) entry which is preliminary data.</text>
</comment>
<dbReference type="AlphaFoldDB" id="A0A166VRA7"/>
<dbReference type="Proteomes" id="UP000076584">
    <property type="component" value="Unassembled WGS sequence"/>
</dbReference>
<name>A0A166VRA7_COLIC</name>
<keyword evidence="3" id="KW-1185">Reference proteome</keyword>
<feature type="domain" description="EGF-like" evidence="1">
    <location>
        <begin position="91"/>
        <end position="102"/>
    </location>
</feature>
<evidence type="ECO:0000259" key="1">
    <source>
        <dbReference type="PROSITE" id="PS01186"/>
    </source>
</evidence>
<evidence type="ECO:0000313" key="3">
    <source>
        <dbReference type="Proteomes" id="UP000076584"/>
    </source>
</evidence>
<reference evidence="2 3" key="1">
    <citation type="submission" date="2015-06" db="EMBL/GenBank/DDBJ databases">
        <title>Survival trade-offs in plant roots during colonization by closely related pathogenic and mutualistic fungi.</title>
        <authorList>
            <person name="Hacquard S."/>
            <person name="Kracher B."/>
            <person name="Hiruma K."/>
            <person name="Weinman A."/>
            <person name="Muench P."/>
            <person name="Garrido Oter R."/>
            <person name="Ver Loren van Themaat E."/>
            <person name="Dallerey J.-F."/>
            <person name="Damm U."/>
            <person name="Henrissat B."/>
            <person name="Lespinet O."/>
            <person name="Thon M."/>
            <person name="Kemen E."/>
            <person name="McHardy A.C."/>
            <person name="Schulze-Lefert P."/>
            <person name="O'Connell R.J."/>
        </authorList>
    </citation>
    <scope>NUCLEOTIDE SEQUENCE [LARGE SCALE GENOMIC DNA]</scope>
    <source>
        <strain evidence="2 3">MAFF 238704</strain>
    </source>
</reference>